<comment type="similarity">
    <text evidence="1">Belongs to the LTV1 family.</text>
</comment>
<dbReference type="KEGG" id="tbg:TbgDal_III4320"/>
<dbReference type="OrthoDB" id="5852896at2759"/>
<feature type="compositionally biased region" description="Basic residues" evidence="2">
    <location>
        <begin position="458"/>
        <end position="467"/>
    </location>
</feature>
<feature type="compositionally biased region" description="Acidic residues" evidence="2">
    <location>
        <begin position="201"/>
        <end position="212"/>
    </location>
</feature>
<evidence type="ECO:0000256" key="2">
    <source>
        <dbReference type="SAM" id="MobiDB-lite"/>
    </source>
</evidence>
<feature type="compositionally biased region" description="Acidic residues" evidence="2">
    <location>
        <begin position="126"/>
        <end position="142"/>
    </location>
</feature>
<proteinExistence type="inferred from homology"/>
<name>C9ZL81_TRYB9</name>
<accession>C9ZL81</accession>
<feature type="region of interest" description="Disordered" evidence="2">
    <location>
        <begin position="452"/>
        <end position="524"/>
    </location>
</feature>
<evidence type="ECO:0000313" key="4">
    <source>
        <dbReference type="Proteomes" id="UP000002316"/>
    </source>
</evidence>
<protein>
    <recommendedName>
        <fullName evidence="5">Protein LTV1 homolog</fullName>
    </recommendedName>
</protein>
<feature type="region of interest" description="Disordered" evidence="2">
    <location>
        <begin position="398"/>
        <end position="420"/>
    </location>
</feature>
<dbReference type="InterPro" id="IPR007307">
    <property type="entry name" value="Ltv1"/>
</dbReference>
<dbReference type="GO" id="GO:0042274">
    <property type="term" value="P:ribosomal small subunit biogenesis"/>
    <property type="evidence" value="ECO:0007669"/>
    <property type="project" value="InterPro"/>
</dbReference>
<reference evidence="4" key="1">
    <citation type="journal article" date="2010" name="PLoS Negl. Trop. Dis.">
        <title>The genome sequence of Trypanosoma brucei gambiense, causative agent of chronic human african trypanosomiasis.</title>
        <authorList>
            <person name="Jackson A.P."/>
            <person name="Sanders M."/>
            <person name="Berry A."/>
            <person name="McQuillan J."/>
            <person name="Aslett M.A."/>
            <person name="Quail M.A."/>
            <person name="Chukualim B."/>
            <person name="Capewell P."/>
            <person name="MacLeod A."/>
            <person name="Melville S.E."/>
            <person name="Gibson W."/>
            <person name="Barry J.D."/>
            <person name="Berriman M."/>
            <person name="Hertz-Fowler C."/>
        </authorList>
    </citation>
    <scope>NUCLEOTIDE SEQUENCE [LARGE SCALE GENOMIC DNA]</scope>
    <source>
        <strain evidence="4">MHOM/CI/86/DAL972</strain>
    </source>
</reference>
<dbReference type="GO" id="GO:0000056">
    <property type="term" value="P:ribosomal small subunit export from nucleus"/>
    <property type="evidence" value="ECO:0007669"/>
    <property type="project" value="TreeGrafter"/>
</dbReference>
<dbReference type="GeneID" id="23859229"/>
<dbReference type="RefSeq" id="XP_011772380.1">
    <property type="nucleotide sequence ID" value="XM_011774078.1"/>
</dbReference>
<feature type="region of interest" description="Disordered" evidence="2">
    <location>
        <begin position="38"/>
        <end position="228"/>
    </location>
</feature>
<dbReference type="GO" id="GO:0005829">
    <property type="term" value="C:cytosol"/>
    <property type="evidence" value="ECO:0007669"/>
    <property type="project" value="TreeGrafter"/>
</dbReference>
<evidence type="ECO:0000256" key="1">
    <source>
        <dbReference type="ARBA" id="ARBA00009078"/>
    </source>
</evidence>
<dbReference type="EMBL" id="FN554966">
    <property type="protein sequence ID" value="CBH10090.1"/>
    <property type="molecule type" value="Genomic_DNA"/>
</dbReference>
<sequence>MPPKRSKGVTFKLVHQPYDDAENTGGRKAVMVEERIVRQHLPASGSGRGRRQRDDDDSFCDDGGASMSTVGRWAQEWDETSAPTERNAGMLEGEEDYLNRHNFLLAQDPDDDDNNNNNKKNKNDECADDGGYEDISDNDGDACEGVTKKSRSEAADGEEESSDDKLFDDQEEGEVTDEFLRQLVFGGEDDDLDVDRRRCGDDDDDDDDDGNDDGSTNRDNVPASFVPHDTTRRAIDRQFTQLMREFTVDERLNDAYTDDPRTQGALDADQYLRAMEEFVVERAGIDYRTAEPMRNKGLIHQLKSMAYGVPTDMTASGDVITTTILPDKKIRFATEFKRETEEIRRAARERILRRQAEAQKNAADGEVKIGHDSMGASEEMDDDCNHDDGTFQVRNAAKANNSSECGSESQEEEEEEGETYVVRRIVDKSNRLDCETVLSTYSTYFNQPNVIRAPDAGKKRKGKKVTQPHRDNNEGDDMSQEVPDLSTSVLSLAKGKNESKEEKKMRKQLVKDLKRERRGKKKELRQVYKTMEAEEARRVKESQTARKTLSFL</sequence>
<dbReference type="PANTHER" id="PTHR21531">
    <property type="entry name" value="LOW-TEMPERATURE VIABILITY PROTEIN LTV1-RELATED"/>
    <property type="match status" value="1"/>
</dbReference>
<dbReference type="GO" id="GO:0005634">
    <property type="term" value="C:nucleus"/>
    <property type="evidence" value="ECO:0007669"/>
    <property type="project" value="TreeGrafter"/>
</dbReference>
<dbReference type="AlphaFoldDB" id="C9ZL81"/>
<dbReference type="GO" id="GO:0030688">
    <property type="term" value="C:preribosome, small subunit precursor"/>
    <property type="evidence" value="ECO:0007669"/>
    <property type="project" value="TreeGrafter"/>
</dbReference>
<evidence type="ECO:0008006" key="5">
    <source>
        <dbReference type="Google" id="ProtNLM"/>
    </source>
</evidence>
<organism evidence="3 4">
    <name type="scientific">Trypanosoma brucei gambiense (strain MHOM/CI/86/DAL972)</name>
    <dbReference type="NCBI Taxonomy" id="679716"/>
    <lineage>
        <taxon>Eukaryota</taxon>
        <taxon>Discoba</taxon>
        <taxon>Euglenozoa</taxon>
        <taxon>Kinetoplastea</taxon>
        <taxon>Metakinetoplastina</taxon>
        <taxon>Trypanosomatida</taxon>
        <taxon>Trypanosomatidae</taxon>
        <taxon>Trypanosoma</taxon>
    </lineage>
</organism>
<gene>
    <name evidence="3" type="ORF">TbgDal_III4320</name>
</gene>
<feature type="compositionally biased region" description="Acidic residues" evidence="2">
    <location>
        <begin position="409"/>
        <end position="418"/>
    </location>
</feature>
<dbReference type="PANTHER" id="PTHR21531:SF0">
    <property type="entry name" value="PROTEIN LTV1 HOMOLOG"/>
    <property type="match status" value="1"/>
</dbReference>
<dbReference type="Proteomes" id="UP000002316">
    <property type="component" value="Chromosome 3"/>
</dbReference>
<dbReference type="VEuPathDB" id="TriTrypDB:Tbg972.3.4320"/>
<evidence type="ECO:0000313" key="3">
    <source>
        <dbReference type="EMBL" id="CBH10090.1"/>
    </source>
</evidence>
<feature type="compositionally biased region" description="Basic and acidic residues" evidence="2">
    <location>
        <begin position="495"/>
        <end position="515"/>
    </location>
</feature>